<dbReference type="EMBL" id="MCFC01000002">
    <property type="protein sequence ID" value="ORY34679.1"/>
    <property type="molecule type" value="Genomic_DNA"/>
</dbReference>
<sequence length="259" mass="28716">MDTLFSNPLSTMADTPLTRMLDTLFPTTTPTCILPDDQNWKVSFSVPHTDGSLVSIDHLCDHVVRQTENVSGGPNSDISIEFNTLPTSQDGYDSHLIRSSTDVIMHYQHLEATKTCDTRVLLLSKVTRIDYSGKTVTIKRGSFTPGSFVTETEPESDKQLFRPESMVSRIRAPASPVWDSTRTTHHKPSNPEGKDHAYHILAESKFSGWIEEPVLVDQRQSVIGFYNWKGTVIVALAVMATSTKSAEFLGGGYTCQCCI</sequence>
<evidence type="ECO:0000313" key="2">
    <source>
        <dbReference type="Proteomes" id="UP000193986"/>
    </source>
</evidence>
<protein>
    <submittedName>
        <fullName evidence="1">Uncharacterized protein</fullName>
    </submittedName>
</protein>
<dbReference type="Proteomes" id="UP000193986">
    <property type="component" value="Unassembled WGS sequence"/>
</dbReference>
<evidence type="ECO:0000313" key="1">
    <source>
        <dbReference type="EMBL" id="ORY34679.1"/>
    </source>
</evidence>
<reference evidence="1 2" key="1">
    <citation type="submission" date="2016-07" db="EMBL/GenBank/DDBJ databases">
        <title>Pervasive Adenine N6-methylation of Active Genes in Fungi.</title>
        <authorList>
            <consortium name="DOE Joint Genome Institute"/>
            <person name="Mondo S.J."/>
            <person name="Dannebaum R.O."/>
            <person name="Kuo R.C."/>
            <person name="Labutti K."/>
            <person name="Haridas S."/>
            <person name="Kuo A."/>
            <person name="Salamov A."/>
            <person name="Ahrendt S.R."/>
            <person name="Lipzen A."/>
            <person name="Sullivan W."/>
            <person name="Andreopoulos W.B."/>
            <person name="Clum A."/>
            <person name="Lindquist E."/>
            <person name="Daum C."/>
            <person name="Ramamoorthy G.K."/>
            <person name="Gryganskyi A."/>
            <person name="Culley D."/>
            <person name="Magnuson J.K."/>
            <person name="James T.Y."/>
            <person name="O'Malley M.A."/>
            <person name="Stajich J.E."/>
            <person name="Spatafora J.W."/>
            <person name="Visel A."/>
            <person name="Grigoriev I.V."/>
        </authorList>
    </citation>
    <scope>NUCLEOTIDE SEQUENCE [LARGE SCALE GENOMIC DNA]</scope>
    <source>
        <strain evidence="1 2">68-887.2</strain>
    </source>
</reference>
<dbReference type="InParanoid" id="A0A1Y2BIS7"/>
<accession>A0A1Y2BIS7</accession>
<proteinExistence type="predicted"/>
<dbReference type="AlphaFoldDB" id="A0A1Y2BIS7"/>
<gene>
    <name evidence="1" type="ORF">BCR39DRAFT_513988</name>
</gene>
<name>A0A1Y2BIS7_9TREE</name>
<comment type="caution">
    <text evidence="1">The sequence shown here is derived from an EMBL/GenBank/DDBJ whole genome shotgun (WGS) entry which is preliminary data.</text>
</comment>
<organism evidence="1 2">
    <name type="scientific">Naematelia encephala</name>
    <dbReference type="NCBI Taxonomy" id="71784"/>
    <lineage>
        <taxon>Eukaryota</taxon>
        <taxon>Fungi</taxon>
        <taxon>Dikarya</taxon>
        <taxon>Basidiomycota</taxon>
        <taxon>Agaricomycotina</taxon>
        <taxon>Tremellomycetes</taxon>
        <taxon>Tremellales</taxon>
        <taxon>Naemateliaceae</taxon>
        <taxon>Naematelia</taxon>
    </lineage>
</organism>
<keyword evidence="2" id="KW-1185">Reference proteome</keyword>